<keyword evidence="3" id="KW-0540">Nuclease</keyword>
<sequence>MVKLFEPRQPRRRPVTTDEVHLWRTVVGDVHPLPGRARPDPATAVAAPTPIASAPPPPGLAPARPSNPPPPPRRPTGGLPALDHGHAPGLDRRTAERMKRGELAIEAVLDLHGHVQDRAHAELHSFIDRAWASGRRLVLVVTGKGQGGDGVLRRQVPRWLNQSPLRERVIGFSHARQHHGGEGALYVLVRRRRESR</sequence>
<feature type="compositionally biased region" description="Low complexity" evidence="1">
    <location>
        <begin position="40"/>
        <end position="52"/>
    </location>
</feature>
<dbReference type="EMBL" id="FNWO01000002">
    <property type="protein sequence ID" value="SEH26989.1"/>
    <property type="molecule type" value="Genomic_DNA"/>
</dbReference>
<dbReference type="Gene3D" id="3.30.1370.110">
    <property type="match status" value="1"/>
</dbReference>
<dbReference type="InterPro" id="IPR002625">
    <property type="entry name" value="Smr_dom"/>
</dbReference>
<keyword evidence="4" id="KW-1185">Reference proteome</keyword>
<feature type="region of interest" description="Disordered" evidence="1">
    <location>
        <begin position="28"/>
        <end position="91"/>
    </location>
</feature>
<dbReference type="PROSITE" id="PS50828">
    <property type="entry name" value="SMR"/>
    <property type="match status" value="1"/>
</dbReference>
<dbReference type="AlphaFoldDB" id="A0A1H6GU51"/>
<feature type="compositionally biased region" description="Pro residues" evidence="1">
    <location>
        <begin position="53"/>
        <end position="74"/>
    </location>
</feature>
<dbReference type="Pfam" id="PF01713">
    <property type="entry name" value="Smr"/>
    <property type="match status" value="1"/>
</dbReference>
<dbReference type="GO" id="GO:0004519">
    <property type="term" value="F:endonuclease activity"/>
    <property type="evidence" value="ECO:0007669"/>
    <property type="project" value="UniProtKB-KW"/>
</dbReference>
<gene>
    <name evidence="3" type="ORF">SAMN04244559_00439</name>
</gene>
<dbReference type="RefSeq" id="WP_074765128.1">
    <property type="nucleotide sequence ID" value="NZ_FNWO01000002.1"/>
</dbReference>
<evidence type="ECO:0000313" key="3">
    <source>
        <dbReference type="EMBL" id="SEH26989.1"/>
    </source>
</evidence>
<dbReference type="SMART" id="SM00463">
    <property type="entry name" value="SMR"/>
    <property type="match status" value="1"/>
</dbReference>
<evidence type="ECO:0000256" key="1">
    <source>
        <dbReference type="SAM" id="MobiDB-lite"/>
    </source>
</evidence>
<evidence type="ECO:0000259" key="2">
    <source>
        <dbReference type="PROSITE" id="PS50828"/>
    </source>
</evidence>
<keyword evidence="3" id="KW-0255">Endonuclease</keyword>
<reference evidence="4" key="1">
    <citation type="submission" date="2016-10" db="EMBL/GenBank/DDBJ databases">
        <authorList>
            <person name="Varghese N."/>
            <person name="Submissions S."/>
        </authorList>
    </citation>
    <scope>NUCLEOTIDE SEQUENCE [LARGE SCALE GENOMIC DNA]</scope>
    <source>
        <strain evidence="4">DSM 13234</strain>
    </source>
</reference>
<protein>
    <submittedName>
        <fullName evidence="3">DNA-nicking endonuclease, Smr domain</fullName>
    </submittedName>
</protein>
<organism evidence="3 4">
    <name type="scientific">Magnetospirillum fulvum</name>
    <name type="common">Rhodospirillum fulvum</name>
    <dbReference type="NCBI Taxonomy" id="1082"/>
    <lineage>
        <taxon>Bacteria</taxon>
        <taxon>Pseudomonadati</taxon>
        <taxon>Pseudomonadota</taxon>
        <taxon>Alphaproteobacteria</taxon>
        <taxon>Rhodospirillales</taxon>
        <taxon>Rhodospirillaceae</taxon>
        <taxon>Magnetospirillum</taxon>
    </lineage>
</organism>
<dbReference type="Proteomes" id="UP000182983">
    <property type="component" value="Unassembled WGS sequence"/>
</dbReference>
<name>A0A1H6GU51_MAGFU</name>
<proteinExistence type="predicted"/>
<feature type="domain" description="Smr" evidence="2">
    <location>
        <begin position="109"/>
        <end position="190"/>
    </location>
</feature>
<dbReference type="PANTHER" id="PTHR35562">
    <property type="entry name" value="DNA ENDONUCLEASE SMRA-RELATED"/>
    <property type="match status" value="1"/>
</dbReference>
<accession>A0A1H6GU51</accession>
<dbReference type="InterPro" id="IPR036063">
    <property type="entry name" value="Smr_dom_sf"/>
</dbReference>
<dbReference type="SUPFAM" id="SSF160443">
    <property type="entry name" value="SMR domain-like"/>
    <property type="match status" value="1"/>
</dbReference>
<keyword evidence="3" id="KW-0378">Hydrolase</keyword>
<evidence type="ECO:0000313" key="4">
    <source>
        <dbReference type="Proteomes" id="UP000182983"/>
    </source>
</evidence>
<dbReference type="PANTHER" id="PTHR35562:SF2">
    <property type="entry name" value="DNA ENDONUCLEASE SMRA-RELATED"/>
    <property type="match status" value="1"/>
</dbReference>